<dbReference type="PANTHER" id="PTHR35496">
    <property type="entry name" value="2S SEED STORAGE PROTEIN 1-RELATED"/>
    <property type="match status" value="1"/>
</dbReference>
<dbReference type="EMBL" id="CACSHJ010000095">
    <property type="protein sequence ID" value="CAA0396659.1"/>
    <property type="molecule type" value="Genomic_DNA"/>
</dbReference>
<reference evidence="9 15" key="4">
    <citation type="submission" date="2020-09" db="EMBL/GenBank/DDBJ databases">
        <authorList>
            <person name="Ashkenazy H."/>
        </authorList>
    </citation>
    <scope>NUCLEOTIDE SEQUENCE [LARGE SCALE GENOMIC DNA]</scope>
    <source>
        <strain evidence="15">cv. Cdm-0</strain>
    </source>
</reference>
<dbReference type="Proteomes" id="UP000078284">
    <property type="component" value="Chromosome 4"/>
</dbReference>
<dbReference type="InterPro" id="IPR000617">
    <property type="entry name" value="Napin/2SS/CON"/>
</dbReference>
<dbReference type="Proteomes" id="UP000426265">
    <property type="component" value="Unassembled WGS sequence"/>
</dbReference>
<reference evidence="11 13" key="3">
    <citation type="submission" date="2019-11" db="EMBL/GenBank/DDBJ databases">
        <authorList>
            <person name="Jiao W.-B."/>
            <person name="Schneeberger K."/>
        </authorList>
    </citation>
    <scope>NUCLEOTIDE SEQUENCE [LARGE SCALE GENOMIC DNA]</scope>
    <source>
        <strain evidence="13">cv. An-1</strain>
        <strain evidence="14">cv. C24</strain>
    </source>
</reference>
<dbReference type="PANTHER" id="PTHR35496:SF20">
    <property type="entry name" value="2S SEED STORAGE PROTEIN 1-RELATED"/>
    <property type="match status" value="1"/>
</dbReference>
<dbReference type="InterPro" id="IPR016140">
    <property type="entry name" value="Bifunc_inhib/LTP/seed_store"/>
</dbReference>
<keyword evidence="4" id="KW-0708">Seed storage protein</keyword>
<sequence length="166" mass="19183">MANKLFLVCAALALCFILTNASVYRTVVEFDEDDASNPIGPIQKCQKEFQQEQHLRACQRWMRKQMWQGRGGGPSLDDEFDMEDDIENPQRRQLLQKCCSELRQEEPVCVCPTLRQAAKAVRFQGQQHQPEQVRKIYQAAKYLPNICKIQQVGVCPFQIPSIPSYY</sequence>
<evidence type="ECO:0000256" key="3">
    <source>
        <dbReference type="ARBA" id="ARBA00022761"/>
    </source>
</evidence>
<accession>A0A178UU13</accession>
<evidence type="ECO:0000259" key="7">
    <source>
        <dbReference type="SMART" id="SM00499"/>
    </source>
</evidence>
<dbReference type="EMBL" id="LUHQ01000004">
    <property type="protein sequence ID" value="OAO96644.1"/>
    <property type="molecule type" value="Genomic_DNA"/>
</dbReference>
<dbReference type="AlphaFoldDB" id="A0A178UU13"/>
<feature type="domain" description="Bifunctional inhibitor/plant lipid transfer protein/seed storage helical" evidence="7">
    <location>
        <begin position="58"/>
        <end position="155"/>
    </location>
</feature>
<evidence type="ECO:0000313" key="11">
    <source>
        <dbReference type="EMBL" id="VYS64076.1"/>
    </source>
</evidence>
<evidence type="ECO:0000313" key="13">
    <source>
        <dbReference type="Proteomes" id="UP000426265"/>
    </source>
</evidence>
<dbReference type="Gene3D" id="1.10.110.10">
    <property type="entry name" value="Plant lipid-transfer and hydrophobic proteins"/>
    <property type="match status" value="1"/>
</dbReference>
<evidence type="ECO:0000313" key="9">
    <source>
        <dbReference type="EMBL" id="CAD5329220.1"/>
    </source>
</evidence>
<dbReference type="CDD" id="cd00261">
    <property type="entry name" value="AAI_SS"/>
    <property type="match status" value="1"/>
</dbReference>
<dbReference type="PRINTS" id="PR00496">
    <property type="entry name" value="NAPIN"/>
</dbReference>
<evidence type="ECO:0000313" key="8">
    <source>
        <dbReference type="EMBL" id="CAA0396659.1"/>
    </source>
</evidence>
<evidence type="ECO:0000256" key="4">
    <source>
        <dbReference type="ARBA" id="ARBA00023129"/>
    </source>
</evidence>
<dbReference type="EMBL" id="CACRSJ010000109">
    <property type="protein sequence ID" value="VYS64076.1"/>
    <property type="molecule type" value="Genomic_DNA"/>
</dbReference>
<keyword evidence="3" id="KW-0758">Storage protein</keyword>
<evidence type="ECO:0000313" key="10">
    <source>
        <dbReference type="EMBL" id="OAO96644.1"/>
    </source>
</evidence>
<evidence type="ECO:0000313" key="12">
    <source>
        <dbReference type="Proteomes" id="UP000078284"/>
    </source>
</evidence>
<keyword evidence="5" id="KW-1015">Disulfide bond</keyword>
<evidence type="ECO:0000256" key="2">
    <source>
        <dbReference type="ARBA" id="ARBA00008262"/>
    </source>
</evidence>
<feature type="signal peptide" evidence="6">
    <location>
        <begin position="1"/>
        <end position="21"/>
    </location>
</feature>
<dbReference type="Pfam" id="PF00234">
    <property type="entry name" value="Tryp_alpha_amyl"/>
    <property type="match status" value="1"/>
</dbReference>
<gene>
    <name evidence="10" type="ordered locus">AXX17_At4g31320</name>
    <name evidence="11" type="ORF">AN1_LOCUS19487</name>
    <name evidence="9" type="ORF">AT9943_LOCUS16823</name>
    <name evidence="8" type="ORF">C24_LOCUS19381</name>
</gene>
<dbReference type="Proteomes" id="UP000434276">
    <property type="component" value="Unassembled WGS sequence"/>
</dbReference>
<reference evidence="10" key="2">
    <citation type="submission" date="2016-03" db="EMBL/GenBank/DDBJ databases">
        <title>Full-length assembly of Arabidopsis thaliana Ler reveals the complement of translocations and inversions.</title>
        <authorList>
            <person name="Zapata L."/>
            <person name="Schneeberger K."/>
            <person name="Ossowski S."/>
        </authorList>
    </citation>
    <scope>NUCLEOTIDE SEQUENCE [LARGE SCALE GENOMIC DNA]</scope>
    <source>
        <tissue evidence="10">Leaf</tissue>
    </source>
</reference>
<dbReference type="Proteomes" id="UP000516314">
    <property type="component" value="Chromosome 4"/>
</dbReference>
<evidence type="ECO:0000256" key="5">
    <source>
        <dbReference type="ARBA" id="ARBA00023157"/>
    </source>
</evidence>
<evidence type="ECO:0000256" key="6">
    <source>
        <dbReference type="SAM" id="SignalP"/>
    </source>
</evidence>
<feature type="chain" id="PRO_5033733029" evidence="6">
    <location>
        <begin position="22"/>
        <end position="166"/>
    </location>
</feature>
<accession>A0A5S9XWZ7</accession>
<keyword evidence="6" id="KW-0732">Signal</keyword>
<evidence type="ECO:0000313" key="15">
    <source>
        <dbReference type="Proteomes" id="UP000516314"/>
    </source>
</evidence>
<dbReference type="SUPFAM" id="SSF47699">
    <property type="entry name" value="Bifunctional inhibitor/lipid-transfer protein/seed storage 2S albumin"/>
    <property type="match status" value="1"/>
</dbReference>
<protein>
    <submittedName>
        <fullName evidence="9">(thale cress) hypothetical protein</fullName>
    </submittedName>
    <submittedName>
        <fullName evidence="10">SESA4</fullName>
    </submittedName>
</protein>
<comment type="similarity">
    <text evidence="2">Belongs to the 2S seed storage albumins family.</text>
</comment>
<dbReference type="GO" id="GO:0045735">
    <property type="term" value="F:nutrient reservoir activity"/>
    <property type="evidence" value="ECO:0007669"/>
    <property type="project" value="UniProtKB-KW"/>
</dbReference>
<organism evidence="10 12">
    <name type="scientific">Arabidopsis thaliana</name>
    <name type="common">Mouse-ear cress</name>
    <dbReference type="NCBI Taxonomy" id="3702"/>
    <lineage>
        <taxon>Eukaryota</taxon>
        <taxon>Viridiplantae</taxon>
        <taxon>Streptophyta</taxon>
        <taxon>Embryophyta</taxon>
        <taxon>Tracheophyta</taxon>
        <taxon>Spermatophyta</taxon>
        <taxon>Magnoliopsida</taxon>
        <taxon>eudicotyledons</taxon>
        <taxon>Gunneridae</taxon>
        <taxon>Pentapetalae</taxon>
        <taxon>rosids</taxon>
        <taxon>malvids</taxon>
        <taxon>Brassicales</taxon>
        <taxon>Brassicaceae</taxon>
        <taxon>Camelineae</taxon>
        <taxon>Arabidopsis</taxon>
    </lineage>
</organism>
<evidence type="ECO:0000256" key="1">
    <source>
        <dbReference type="ARBA" id="ARBA00003427"/>
    </source>
</evidence>
<dbReference type="InterPro" id="IPR036312">
    <property type="entry name" value="Bifun_inhib/LTP/seed_sf"/>
</dbReference>
<dbReference type="ExpressionAtlas" id="A0A178UU13">
    <property type="expression patterns" value="baseline and differential"/>
</dbReference>
<reference evidence="12" key="1">
    <citation type="journal article" date="2016" name="Proc. Natl. Acad. Sci. U.S.A.">
        <title>Chromosome-level assembly of Arabidopsis thaliana Ler reveals the extent of translocation and inversion polymorphisms.</title>
        <authorList>
            <person name="Zapata L."/>
            <person name="Ding J."/>
            <person name="Willing E.M."/>
            <person name="Hartwig B."/>
            <person name="Bezdan D."/>
            <person name="Jiao W.B."/>
            <person name="Patel V."/>
            <person name="Velikkakam James G."/>
            <person name="Koornneef M."/>
            <person name="Ossowski S."/>
            <person name="Schneeberger K."/>
        </authorList>
    </citation>
    <scope>NUCLEOTIDE SEQUENCE [LARGE SCALE GENOMIC DNA]</scope>
    <source>
        <strain evidence="12">cv. Landsberg erecta</strain>
    </source>
</reference>
<name>A0A178UU13_ARATH</name>
<evidence type="ECO:0000313" key="14">
    <source>
        <dbReference type="Proteomes" id="UP000434276"/>
    </source>
</evidence>
<dbReference type="OrthoDB" id="1922883at2759"/>
<comment type="function">
    <text evidence="1">This is a 2S seed storage protein.</text>
</comment>
<dbReference type="SMART" id="SM00499">
    <property type="entry name" value="AAI"/>
    <property type="match status" value="1"/>
</dbReference>
<dbReference type="EMBL" id="LR881469">
    <property type="protein sequence ID" value="CAD5329220.1"/>
    <property type="molecule type" value="Genomic_DNA"/>
</dbReference>
<proteinExistence type="inferred from homology"/>